<dbReference type="RefSeq" id="XP_030379215.1">
    <property type="nucleotide sequence ID" value="XM_030523355.1"/>
</dbReference>
<evidence type="ECO:0000313" key="2">
    <source>
        <dbReference type="Proteomes" id="UP000504634"/>
    </source>
</evidence>
<gene>
    <name evidence="3" type="primary">LOC115627621</name>
</gene>
<dbReference type="AlphaFoldDB" id="A0A6J2TUF5"/>
<proteinExistence type="predicted"/>
<reference evidence="3" key="1">
    <citation type="submission" date="2025-08" db="UniProtKB">
        <authorList>
            <consortium name="RefSeq"/>
        </authorList>
    </citation>
    <scope>IDENTIFICATION</scope>
    <source>
        <strain evidence="3">11010-0011.00</strain>
        <tissue evidence="3">Whole body</tissue>
    </source>
</reference>
<organism evidence="2 3">
    <name type="scientific">Drosophila lebanonensis</name>
    <name type="common">Fruit fly</name>
    <name type="synonym">Scaptodrosophila lebanonensis</name>
    <dbReference type="NCBI Taxonomy" id="7225"/>
    <lineage>
        <taxon>Eukaryota</taxon>
        <taxon>Metazoa</taxon>
        <taxon>Ecdysozoa</taxon>
        <taxon>Arthropoda</taxon>
        <taxon>Hexapoda</taxon>
        <taxon>Insecta</taxon>
        <taxon>Pterygota</taxon>
        <taxon>Neoptera</taxon>
        <taxon>Endopterygota</taxon>
        <taxon>Diptera</taxon>
        <taxon>Brachycera</taxon>
        <taxon>Muscomorpha</taxon>
        <taxon>Ephydroidea</taxon>
        <taxon>Drosophilidae</taxon>
        <taxon>Scaptodrosophila</taxon>
    </lineage>
</organism>
<protein>
    <submittedName>
        <fullName evidence="3">Uncharacterized protein LOC115627621</fullName>
    </submittedName>
</protein>
<evidence type="ECO:0000256" key="1">
    <source>
        <dbReference type="SAM" id="MobiDB-lite"/>
    </source>
</evidence>
<accession>A0A6J2TUF5</accession>
<feature type="compositionally biased region" description="Basic and acidic residues" evidence="1">
    <location>
        <begin position="111"/>
        <end position="124"/>
    </location>
</feature>
<keyword evidence="2" id="KW-1185">Reference proteome</keyword>
<feature type="region of interest" description="Disordered" evidence="1">
    <location>
        <begin position="111"/>
        <end position="131"/>
    </location>
</feature>
<evidence type="ECO:0000313" key="3">
    <source>
        <dbReference type="RefSeq" id="XP_030379215.1"/>
    </source>
</evidence>
<dbReference type="Proteomes" id="UP000504634">
    <property type="component" value="Unplaced"/>
</dbReference>
<dbReference type="GeneID" id="115627621"/>
<name>A0A6J2TUF5_DROLE</name>
<sequence length="131" mass="15464">MRTFEKPMDILSNYSDELVVDPEDVVMTSPEESERETAWYEHISKRYDGRTLFAGHTPRYITPQRLAEAIPKRSEQLDETIWEHDVTMSDLNEAIPKRSEPLDETIWERDVTMTDFSDEHEHESSPQCRHP</sequence>